<evidence type="ECO:0000259" key="2">
    <source>
        <dbReference type="PROSITE" id="PS51756"/>
    </source>
</evidence>
<evidence type="ECO:0000313" key="3">
    <source>
        <dbReference type="EMBL" id="MFD1068250.1"/>
    </source>
</evidence>
<sequence>MANKVDISEVKDLQNDLEEASTNFRSQLDQVKESIEAINSMSSFSGKAAKEAKQYFSELHLTILESFRGLFDDLEANLEEHLEAFRSGVDVSETAVIRSNYLQDVQEDVNELYEDLVKQDEIIHDTIQEVSDISSATPPSFSDVSDYKTKVIKKLKEVDEDLTSFTSTGDETDVQAIMSQIEAVMSNAQTSKGKARFADFEGASQGSDLGKLQAYSHEKKEERSTAVSRMDEENIDEMSMSEIEKAKDTELSDLEDGAGDILNTAYDDLRDGEIDRQTYANVLNGLKNFDKEYKEGKGDFEVSEELMNYIGGKENKNDVVDNTGEVISDGISAAPLFVAYGLSNQGFKIKKEQTKGKKMVRYRVHNPQVGGMSKPTKRDTKIYYKKYIDQQVKRGSGNKVPIANKVNVRAGATNGLKTKAGWVGVAIDSGLNIKDNIEDGESVQRIVGDAGVDVGVGAVSLAAAGSAAAFTVGTLGAPILAGAAAGFVISSGVSAVAGIEIGGKSVKDHVKDGVQGVANGIKSSVETVAGWFK</sequence>
<dbReference type="PROSITE" id="PS51756">
    <property type="entry name" value="LXG"/>
    <property type="match status" value="1"/>
</dbReference>
<feature type="domain" description="LXG" evidence="2">
    <location>
        <begin position="1"/>
        <end position="243"/>
    </location>
</feature>
<dbReference type="Pfam" id="PF04740">
    <property type="entry name" value="LXG"/>
    <property type="match status" value="1"/>
</dbReference>
<evidence type="ECO:0000313" key="4">
    <source>
        <dbReference type="Proteomes" id="UP001597041"/>
    </source>
</evidence>
<comment type="similarity">
    <text evidence="1">In the N-terminal section; belongs to the LXG family.</text>
</comment>
<name>A0ABW3NP18_9BACI</name>
<dbReference type="Proteomes" id="UP001597041">
    <property type="component" value="Unassembled WGS sequence"/>
</dbReference>
<organism evidence="3 4">
    <name type="scientific">Oceanobacillus locisalsi</name>
    <dbReference type="NCBI Taxonomy" id="546107"/>
    <lineage>
        <taxon>Bacteria</taxon>
        <taxon>Bacillati</taxon>
        <taxon>Bacillota</taxon>
        <taxon>Bacilli</taxon>
        <taxon>Bacillales</taxon>
        <taxon>Bacillaceae</taxon>
        <taxon>Oceanobacillus</taxon>
    </lineage>
</organism>
<protein>
    <submittedName>
        <fullName evidence="3">T7SS effector LXG polymorphic toxin</fullName>
    </submittedName>
</protein>
<dbReference type="InterPro" id="IPR006829">
    <property type="entry name" value="LXG_dom"/>
</dbReference>
<gene>
    <name evidence="3" type="ORF">ACFQ19_19850</name>
</gene>
<keyword evidence="4" id="KW-1185">Reference proteome</keyword>
<proteinExistence type="inferred from homology"/>
<reference evidence="4" key="1">
    <citation type="journal article" date="2019" name="Int. J. Syst. Evol. Microbiol.">
        <title>The Global Catalogue of Microorganisms (GCM) 10K type strain sequencing project: providing services to taxonomists for standard genome sequencing and annotation.</title>
        <authorList>
            <consortium name="The Broad Institute Genomics Platform"/>
            <consortium name="The Broad Institute Genome Sequencing Center for Infectious Disease"/>
            <person name="Wu L."/>
            <person name="Ma J."/>
        </authorList>
    </citation>
    <scope>NUCLEOTIDE SEQUENCE [LARGE SCALE GENOMIC DNA]</scope>
    <source>
        <strain evidence="4">CCUG 56608</strain>
    </source>
</reference>
<evidence type="ECO:0000256" key="1">
    <source>
        <dbReference type="ARBA" id="ARBA00034117"/>
    </source>
</evidence>
<dbReference type="EMBL" id="JBHTKK010000044">
    <property type="protein sequence ID" value="MFD1068250.1"/>
    <property type="molecule type" value="Genomic_DNA"/>
</dbReference>
<accession>A0ABW3NP18</accession>
<dbReference type="RefSeq" id="WP_379594565.1">
    <property type="nucleotide sequence ID" value="NZ_JBHTKK010000044.1"/>
</dbReference>
<comment type="caution">
    <text evidence="3">The sequence shown here is derived from an EMBL/GenBank/DDBJ whole genome shotgun (WGS) entry which is preliminary data.</text>
</comment>